<dbReference type="GO" id="GO:0005829">
    <property type="term" value="C:cytosol"/>
    <property type="evidence" value="ECO:0007669"/>
    <property type="project" value="TreeGrafter"/>
</dbReference>
<dbReference type="InterPro" id="IPR004839">
    <property type="entry name" value="Aminotransferase_I/II_large"/>
</dbReference>
<evidence type="ECO:0000256" key="6">
    <source>
        <dbReference type="ARBA" id="ARBA00022898"/>
    </source>
</evidence>
<evidence type="ECO:0000313" key="9">
    <source>
        <dbReference type="EMBL" id="KAF8774443.1"/>
    </source>
</evidence>
<reference evidence="9" key="1">
    <citation type="journal article" date="2020" name="bioRxiv">
        <title>Chromosome-level reference genome of the European wasp spider Argiope bruennichi: a resource for studies on range expansion and evolutionary adaptation.</title>
        <authorList>
            <person name="Sheffer M.M."/>
            <person name="Hoppe A."/>
            <person name="Krehenwinkel H."/>
            <person name="Uhl G."/>
            <person name="Kuss A.W."/>
            <person name="Jensen L."/>
            <person name="Jensen C."/>
            <person name="Gillespie R.G."/>
            <person name="Hoff K.J."/>
            <person name="Prost S."/>
        </authorList>
    </citation>
    <scope>NUCLEOTIDE SEQUENCE</scope>
</reference>
<evidence type="ECO:0000256" key="1">
    <source>
        <dbReference type="ARBA" id="ARBA00001933"/>
    </source>
</evidence>
<keyword evidence="6" id="KW-0663">Pyridoxal phosphate</keyword>
<organism evidence="9 10">
    <name type="scientific">Argiope bruennichi</name>
    <name type="common">Wasp spider</name>
    <name type="synonym">Aranea bruennichi</name>
    <dbReference type="NCBI Taxonomy" id="94029"/>
    <lineage>
        <taxon>Eukaryota</taxon>
        <taxon>Metazoa</taxon>
        <taxon>Ecdysozoa</taxon>
        <taxon>Arthropoda</taxon>
        <taxon>Chelicerata</taxon>
        <taxon>Arachnida</taxon>
        <taxon>Araneae</taxon>
        <taxon>Araneomorphae</taxon>
        <taxon>Entelegynae</taxon>
        <taxon>Araneoidea</taxon>
        <taxon>Araneidae</taxon>
        <taxon>Argiope</taxon>
    </lineage>
</organism>
<reference evidence="9" key="2">
    <citation type="submission" date="2020-06" db="EMBL/GenBank/DDBJ databases">
        <authorList>
            <person name="Sheffer M."/>
        </authorList>
    </citation>
    <scope>NUCLEOTIDE SEQUENCE</scope>
</reference>
<dbReference type="EMBL" id="JABXBU010002227">
    <property type="protein sequence ID" value="KAF8774443.1"/>
    <property type="molecule type" value="Genomic_DNA"/>
</dbReference>
<dbReference type="Gene3D" id="3.40.640.10">
    <property type="entry name" value="Type I PLP-dependent aspartate aminotransferase-like (Major domain)"/>
    <property type="match status" value="1"/>
</dbReference>
<keyword evidence="10" id="KW-1185">Reference proteome</keyword>
<sequence>MQTNHPVVFRAAGFTNCHTYRYWNSAEKNLDFTGMKEDLENAPEDSVIVLHVCAHNPTGVDPTQEQWKEIADLMKRKKLFPFFDCAYQGLATGDLEKDSWPVRYFINRGFEMLCAQSFSKNFGLYNERVGNLTLIVTDSAVLTNCSAQFASLISGFYLNPPHYGARIVTLILNNPSLFRKWMGHIKEMFERIKQMRAVLKAKLDHLDTPGTWDHLVLQTGMFSYTGLSEDQIKFLVEERHVYLPRSSRINICGLNSKNIDYVAKAIHEAMTEISNN</sequence>
<evidence type="ECO:0000256" key="3">
    <source>
        <dbReference type="ARBA" id="ARBA00011738"/>
    </source>
</evidence>
<keyword evidence="5 7" id="KW-0808">Transferase</keyword>
<evidence type="ECO:0000256" key="7">
    <source>
        <dbReference type="RuleBase" id="RU000480"/>
    </source>
</evidence>
<comment type="miscellaneous">
    <text evidence="7">In eukaryotes there are cytoplasmic, mitochondrial and chloroplastic isozymes.</text>
</comment>
<dbReference type="InterPro" id="IPR015422">
    <property type="entry name" value="PyrdxlP-dep_Trfase_small"/>
</dbReference>
<dbReference type="PANTHER" id="PTHR11879:SF55">
    <property type="entry name" value="GLUTAMATE OXALOACETATE TRANSAMINASE 1, ISOFORM B"/>
    <property type="match status" value="1"/>
</dbReference>
<name>A0A8T0EK71_ARGBR</name>
<dbReference type="Gene3D" id="3.90.1150.10">
    <property type="entry name" value="Aspartate Aminotransferase, domain 1"/>
    <property type="match status" value="1"/>
</dbReference>
<dbReference type="InterPro" id="IPR000796">
    <property type="entry name" value="Asp_trans"/>
</dbReference>
<comment type="caution">
    <text evidence="9">The sequence shown here is derived from an EMBL/GenBank/DDBJ whole genome shotgun (WGS) entry which is preliminary data.</text>
</comment>
<comment type="similarity">
    <text evidence="2">Belongs to the class-I pyridoxal-phosphate-dependent aminotransferase family.</text>
</comment>
<dbReference type="EC" id="2.6.1.1" evidence="7"/>
<dbReference type="Pfam" id="PF00155">
    <property type="entry name" value="Aminotran_1_2"/>
    <property type="match status" value="1"/>
</dbReference>
<dbReference type="InterPro" id="IPR004838">
    <property type="entry name" value="NHTrfase_class1_PyrdxlP-BS"/>
</dbReference>
<gene>
    <name evidence="9" type="ORF">HNY73_016992</name>
</gene>
<dbReference type="GO" id="GO:0030170">
    <property type="term" value="F:pyridoxal phosphate binding"/>
    <property type="evidence" value="ECO:0007669"/>
    <property type="project" value="InterPro"/>
</dbReference>
<proteinExistence type="inferred from homology"/>
<dbReference type="AlphaFoldDB" id="A0A8T0EK71"/>
<evidence type="ECO:0000313" key="10">
    <source>
        <dbReference type="Proteomes" id="UP000807504"/>
    </source>
</evidence>
<feature type="domain" description="Aminotransferase class I/classII large" evidence="8">
    <location>
        <begin position="4"/>
        <end position="266"/>
    </location>
</feature>
<dbReference type="Proteomes" id="UP000807504">
    <property type="component" value="Unassembled WGS sequence"/>
</dbReference>
<evidence type="ECO:0000259" key="8">
    <source>
        <dbReference type="Pfam" id="PF00155"/>
    </source>
</evidence>
<protein>
    <recommendedName>
        <fullName evidence="7">Aspartate aminotransferase</fullName>
        <ecNumber evidence="7">2.6.1.1</ecNumber>
    </recommendedName>
</protein>
<comment type="cofactor">
    <cofactor evidence="1">
        <name>pyridoxal 5'-phosphate</name>
        <dbReference type="ChEBI" id="CHEBI:597326"/>
    </cofactor>
</comment>
<dbReference type="GO" id="GO:0006532">
    <property type="term" value="P:aspartate biosynthetic process"/>
    <property type="evidence" value="ECO:0007669"/>
    <property type="project" value="TreeGrafter"/>
</dbReference>
<dbReference type="InterPro" id="IPR015424">
    <property type="entry name" value="PyrdxlP-dep_Trfase"/>
</dbReference>
<dbReference type="GO" id="GO:0004069">
    <property type="term" value="F:L-aspartate:2-oxoglutarate aminotransferase activity"/>
    <property type="evidence" value="ECO:0007669"/>
    <property type="project" value="UniProtKB-EC"/>
</dbReference>
<evidence type="ECO:0000256" key="5">
    <source>
        <dbReference type="ARBA" id="ARBA00022679"/>
    </source>
</evidence>
<dbReference type="SUPFAM" id="SSF53383">
    <property type="entry name" value="PLP-dependent transferases"/>
    <property type="match status" value="1"/>
</dbReference>
<dbReference type="CDD" id="cd00609">
    <property type="entry name" value="AAT_like"/>
    <property type="match status" value="1"/>
</dbReference>
<comment type="subunit">
    <text evidence="3 7">Homodimer.</text>
</comment>
<dbReference type="PROSITE" id="PS00105">
    <property type="entry name" value="AA_TRANSFER_CLASS_1"/>
    <property type="match status" value="1"/>
</dbReference>
<evidence type="ECO:0000256" key="2">
    <source>
        <dbReference type="ARBA" id="ARBA00007441"/>
    </source>
</evidence>
<dbReference type="InterPro" id="IPR015421">
    <property type="entry name" value="PyrdxlP-dep_Trfase_major"/>
</dbReference>
<accession>A0A8T0EK71</accession>
<dbReference type="PANTHER" id="PTHR11879">
    <property type="entry name" value="ASPARTATE AMINOTRANSFERASE"/>
    <property type="match status" value="1"/>
</dbReference>
<comment type="catalytic activity">
    <reaction evidence="7">
        <text>L-aspartate + 2-oxoglutarate = oxaloacetate + L-glutamate</text>
        <dbReference type="Rhea" id="RHEA:21824"/>
        <dbReference type="ChEBI" id="CHEBI:16452"/>
        <dbReference type="ChEBI" id="CHEBI:16810"/>
        <dbReference type="ChEBI" id="CHEBI:29985"/>
        <dbReference type="ChEBI" id="CHEBI:29991"/>
        <dbReference type="EC" id="2.6.1.1"/>
    </reaction>
</comment>
<keyword evidence="4 7" id="KW-0032">Aminotransferase</keyword>
<evidence type="ECO:0000256" key="4">
    <source>
        <dbReference type="ARBA" id="ARBA00022576"/>
    </source>
</evidence>
<dbReference type="PRINTS" id="PR00799">
    <property type="entry name" value="TRANSAMINASE"/>
</dbReference>